<feature type="compositionally biased region" description="Low complexity" evidence="1">
    <location>
        <begin position="105"/>
        <end position="115"/>
    </location>
</feature>
<feature type="compositionally biased region" description="Basic and acidic residues" evidence="1">
    <location>
        <begin position="225"/>
        <end position="244"/>
    </location>
</feature>
<dbReference type="EMBL" id="HBIB01043545">
    <property type="protein sequence ID" value="CAE0266102.1"/>
    <property type="molecule type" value="Transcribed_RNA"/>
</dbReference>
<feature type="compositionally biased region" description="Polar residues" evidence="1">
    <location>
        <begin position="130"/>
        <end position="140"/>
    </location>
</feature>
<feature type="compositionally biased region" description="Basic residues" evidence="1">
    <location>
        <begin position="90"/>
        <end position="103"/>
    </location>
</feature>
<accession>A0A7S3GH77</accession>
<evidence type="ECO:0000313" key="2">
    <source>
        <dbReference type="EMBL" id="CAE0266102.1"/>
    </source>
</evidence>
<name>A0A7S3GH77_9EUKA</name>
<evidence type="ECO:0000256" key="1">
    <source>
        <dbReference type="SAM" id="MobiDB-lite"/>
    </source>
</evidence>
<proteinExistence type="predicted"/>
<sequence length="432" mass="49643">MLQSILERRPSRLSQEEVSYLLSVLLGKHTLIEDLEAPFRKPQVSLPPLHVIDMSVWELLRQQLLGYLSKSSRGQEGEGSGTLHSPKSTVRTKHRKSRKKKGSKASETASSASSARPVIYVDPRMVPTPAAQTPAHNQVNRRGKEEEYSGEMEADSEMHPHEARHGVDGSLRDDERHARKRPVPIPIPRSQSVPVDMAAARVEREGEGEEEGDMHISTVESDEEREGREEEREERMDTIDEELSRSLSVVQPIPSDVSPVKGRSRSTLPHIVQRSSPFAQRYKQKADISQKLKTSAEDLERLPALSYDSREKYWLRRHQPKTTFAQVMRGEGEDGPARKTSILRDANFPIAIQKWAKDSRNRSEKKLKETFEELKMRREQREKEKDEGRNIPKREEGLFFPLKAHRNVFEVLEEESRLNHRQIKKLKEALML</sequence>
<protein>
    <submittedName>
        <fullName evidence="2">Uncharacterized protein</fullName>
    </submittedName>
</protein>
<organism evidence="2">
    <name type="scientific">Palpitomonas bilix</name>
    <dbReference type="NCBI Taxonomy" id="652834"/>
    <lineage>
        <taxon>Eukaryota</taxon>
        <taxon>Eukaryota incertae sedis</taxon>
    </lineage>
</organism>
<dbReference type="AlphaFoldDB" id="A0A7S3GH77"/>
<gene>
    <name evidence="2" type="ORF">PBIL07802_LOCUS28441</name>
</gene>
<feature type="region of interest" description="Disordered" evidence="1">
    <location>
        <begin position="71"/>
        <end position="283"/>
    </location>
</feature>
<feature type="compositionally biased region" description="Basic and acidic residues" evidence="1">
    <location>
        <begin position="156"/>
        <end position="177"/>
    </location>
</feature>
<reference evidence="2" key="1">
    <citation type="submission" date="2021-01" db="EMBL/GenBank/DDBJ databases">
        <authorList>
            <person name="Corre E."/>
            <person name="Pelletier E."/>
            <person name="Niang G."/>
            <person name="Scheremetjew M."/>
            <person name="Finn R."/>
            <person name="Kale V."/>
            <person name="Holt S."/>
            <person name="Cochrane G."/>
            <person name="Meng A."/>
            <person name="Brown T."/>
            <person name="Cohen L."/>
        </authorList>
    </citation>
    <scope>NUCLEOTIDE SEQUENCE</scope>
    <source>
        <strain evidence="2">NIES-2562</strain>
    </source>
</reference>